<name>A0A5P1EP43_ASPOF</name>
<reference evidence="3" key="1">
    <citation type="journal article" date="2017" name="Nat. Commun.">
        <title>The asparagus genome sheds light on the origin and evolution of a young Y chromosome.</title>
        <authorList>
            <person name="Harkess A."/>
            <person name="Zhou J."/>
            <person name="Xu C."/>
            <person name="Bowers J.E."/>
            <person name="Van der Hulst R."/>
            <person name="Ayyampalayam S."/>
            <person name="Mercati F."/>
            <person name="Riccardi P."/>
            <person name="McKain M.R."/>
            <person name="Kakrana A."/>
            <person name="Tang H."/>
            <person name="Ray J."/>
            <person name="Groenendijk J."/>
            <person name="Arikit S."/>
            <person name="Mathioni S.M."/>
            <person name="Nakano M."/>
            <person name="Shan H."/>
            <person name="Telgmann-Rauber A."/>
            <person name="Kanno A."/>
            <person name="Yue Z."/>
            <person name="Chen H."/>
            <person name="Li W."/>
            <person name="Chen Y."/>
            <person name="Xu X."/>
            <person name="Zhang Y."/>
            <person name="Luo S."/>
            <person name="Chen H."/>
            <person name="Gao J."/>
            <person name="Mao Z."/>
            <person name="Pires J.C."/>
            <person name="Luo M."/>
            <person name="Kudrna D."/>
            <person name="Wing R.A."/>
            <person name="Meyers B.C."/>
            <person name="Yi K."/>
            <person name="Kong H."/>
            <person name="Lavrijsen P."/>
            <person name="Sunseri F."/>
            <person name="Falavigna A."/>
            <person name="Ye Y."/>
            <person name="Leebens-Mack J.H."/>
            <person name="Chen G."/>
        </authorList>
    </citation>
    <scope>NUCLEOTIDE SEQUENCE [LARGE SCALE GENOMIC DNA]</scope>
    <source>
        <strain evidence="3">cv. DH0086</strain>
    </source>
</reference>
<feature type="region of interest" description="Disordered" evidence="1">
    <location>
        <begin position="47"/>
        <end position="83"/>
    </location>
</feature>
<dbReference type="Gramene" id="ONK67788">
    <property type="protein sequence ID" value="ONK67788"/>
    <property type="gene ID" value="A4U43_C05F3780"/>
</dbReference>
<dbReference type="AlphaFoldDB" id="A0A5P1EP43"/>
<proteinExistence type="predicted"/>
<evidence type="ECO:0000313" key="2">
    <source>
        <dbReference type="EMBL" id="ONK67788.1"/>
    </source>
</evidence>
<evidence type="ECO:0000313" key="3">
    <source>
        <dbReference type="Proteomes" id="UP000243459"/>
    </source>
</evidence>
<accession>A0A5P1EP43</accession>
<sequence>MTMEKSADVLNEGEEKTTLGAELWNLTRCDSSEETLKNDVEQFEVKTDDVPLGGEKSSKDDVRLKAQSSGTSSGGFSSSDSQWTVKGDHRIALAGSPATKLWEQS</sequence>
<protein>
    <submittedName>
        <fullName evidence="2">Uncharacterized protein</fullName>
    </submittedName>
</protein>
<dbReference type="EMBL" id="CM007385">
    <property type="protein sequence ID" value="ONK67788.1"/>
    <property type="molecule type" value="Genomic_DNA"/>
</dbReference>
<gene>
    <name evidence="2" type="ORF">A4U43_C05F3780</name>
</gene>
<evidence type="ECO:0000256" key="1">
    <source>
        <dbReference type="SAM" id="MobiDB-lite"/>
    </source>
</evidence>
<dbReference type="Proteomes" id="UP000243459">
    <property type="component" value="Chromosome 5"/>
</dbReference>
<feature type="compositionally biased region" description="Low complexity" evidence="1">
    <location>
        <begin position="68"/>
        <end position="81"/>
    </location>
</feature>
<keyword evidence="3" id="KW-1185">Reference proteome</keyword>
<organism evidence="2 3">
    <name type="scientific">Asparagus officinalis</name>
    <name type="common">Garden asparagus</name>
    <dbReference type="NCBI Taxonomy" id="4686"/>
    <lineage>
        <taxon>Eukaryota</taxon>
        <taxon>Viridiplantae</taxon>
        <taxon>Streptophyta</taxon>
        <taxon>Embryophyta</taxon>
        <taxon>Tracheophyta</taxon>
        <taxon>Spermatophyta</taxon>
        <taxon>Magnoliopsida</taxon>
        <taxon>Liliopsida</taxon>
        <taxon>Asparagales</taxon>
        <taxon>Asparagaceae</taxon>
        <taxon>Asparagoideae</taxon>
        <taxon>Asparagus</taxon>
    </lineage>
</organism>